<dbReference type="AlphaFoldDB" id="A0A915IKH3"/>
<dbReference type="WBParaSite" id="nRc.2.0.1.t14677-RA">
    <property type="protein sequence ID" value="nRc.2.0.1.t14677-RA"/>
    <property type="gene ID" value="nRc.2.0.1.g14677"/>
</dbReference>
<protein>
    <submittedName>
        <fullName evidence="2">Uncharacterized protein</fullName>
    </submittedName>
</protein>
<organism evidence="1 2">
    <name type="scientific">Romanomermis culicivorax</name>
    <name type="common">Nematode worm</name>
    <dbReference type="NCBI Taxonomy" id="13658"/>
    <lineage>
        <taxon>Eukaryota</taxon>
        <taxon>Metazoa</taxon>
        <taxon>Ecdysozoa</taxon>
        <taxon>Nematoda</taxon>
        <taxon>Enoplea</taxon>
        <taxon>Dorylaimia</taxon>
        <taxon>Mermithida</taxon>
        <taxon>Mermithoidea</taxon>
        <taxon>Mermithidae</taxon>
        <taxon>Romanomermis</taxon>
    </lineage>
</organism>
<evidence type="ECO:0000313" key="1">
    <source>
        <dbReference type="Proteomes" id="UP000887565"/>
    </source>
</evidence>
<keyword evidence="1" id="KW-1185">Reference proteome</keyword>
<dbReference type="Proteomes" id="UP000887565">
    <property type="component" value="Unplaced"/>
</dbReference>
<evidence type="ECO:0000313" key="2">
    <source>
        <dbReference type="WBParaSite" id="nRc.2.0.1.t14677-RA"/>
    </source>
</evidence>
<accession>A0A915IKH3</accession>
<reference evidence="2" key="1">
    <citation type="submission" date="2022-11" db="UniProtKB">
        <authorList>
            <consortium name="WormBaseParasite"/>
        </authorList>
    </citation>
    <scope>IDENTIFICATION</scope>
</reference>
<sequence>MYSPLVFVNTLVDNGLSFDAAGFKVCFPYSTDIGKFISKNLAAILFYLIDRLVFEHACKSAGEIDDHFFKTAIVLLLEESKRTNMNEFFIDYPWEFGLRLFVNFRQRILRHEYLPITLRRFIFLLNFFDQNQLKAYLPFVVDQIFLALHSLLKYIASKKVYDQKTIDYCLESVLEILSKFAPDLCGVERFADQNCDYNSKITLLRKIIANRSRYQLLR</sequence>
<name>A0A915IKH3_ROMCU</name>
<proteinExistence type="predicted"/>